<feature type="non-terminal residue" evidence="2">
    <location>
        <position position="189"/>
    </location>
</feature>
<protein>
    <submittedName>
        <fullName evidence="2">Uncharacterized protein</fullName>
    </submittedName>
</protein>
<evidence type="ECO:0000313" key="2">
    <source>
        <dbReference type="EMBL" id="KAK0732318.1"/>
    </source>
</evidence>
<sequence length="189" mass="21264">MHFRRMLRRQPPVRQPPRMARPREPAPQRVALPPPYLRIPHLPKIHRAPPRKPPPMPSPSSVRPSSSQRPWGHPSLCTEAASCAQNRWTMSRICRSISATTLNGLPSSASQTQTQTMMWRPPGDHLTVVRSSKNAVGRIPSSKTLTMTTQTSSGRLYSLTATQLPRRTTSRSISKNFINMLHLCLPVTR</sequence>
<dbReference type="Proteomes" id="UP001172102">
    <property type="component" value="Unassembled WGS sequence"/>
</dbReference>
<keyword evidence="3" id="KW-1185">Reference proteome</keyword>
<name>A0AA40EEG3_9PEZI</name>
<accession>A0AA40EEG3</accession>
<organism evidence="2 3">
    <name type="scientific">Lasiosphaeris hirsuta</name>
    <dbReference type="NCBI Taxonomy" id="260670"/>
    <lineage>
        <taxon>Eukaryota</taxon>
        <taxon>Fungi</taxon>
        <taxon>Dikarya</taxon>
        <taxon>Ascomycota</taxon>
        <taxon>Pezizomycotina</taxon>
        <taxon>Sordariomycetes</taxon>
        <taxon>Sordariomycetidae</taxon>
        <taxon>Sordariales</taxon>
        <taxon>Lasiosphaeriaceae</taxon>
        <taxon>Lasiosphaeris</taxon>
    </lineage>
</organism>
<feature type="region of interest" description="Disordered" evidence="1">
    <location>
        <begin position="1"/>
        <end position="73"/>
    </location>
</feature>
<comment type="caution">
    <text evidence="2">The sequence shown here is derived from an EMBL/GenBank/DDBJ whole genome shotgun (WGS) entry which is preliminary data.</text>
</comment>
<feature type="compositionally biased region" description="Low complexity" evidence="1">
    <location>
        <begin position="9"/>
        <end position="18"/>
    </location>
</feature>
<dbReference type="AlphaFoldDB" id="A0AA40EEG3"/>
<proteinExistence type="predicted"/>
<evidence type="ECO:0000256" key="1">
    <source>
        <dbReference type="SAM" id="MobiDB-lite"/>
    </source>
</evidence>
<feature type="compositionally biased region" description="Low complexity" evidence="1">
    <location>
        <begin position="59"/>
        <end position="70"/>
    </location>
</feature>
<feature type="compositionally biased region" description="Basic residues" evidence="1">
    <location>
        <begin position="41"/>
        <end position="50"/>
    </location>
</feature>
<gene>
    <name evidence="2" type="ORF">B0H67DRAFT_97036</name>
</gene>
<dbReference type="EMBL" id="JAUKUA010000001">
    <property type="protein sequence ID" value="KAK0732318.1"/>
    <property type="molecule type" value="Genomic_DNA"/>
</dbReference>
<reference evidence="2" key="1">
    <citation type="submission" date="2023-06" db="EMBL/GenBank/DDBJ databases">
        <title>Genome-scale phylogeny and comparative genomics of the fungal order Sordariales.</title>
        <authorList>
            <consortium name="Lawrence Berkeley National Laboratory"/>
            <person name="Hensen N."/>
            <person name="Bonometti L."/>
            <person name="Westerberg I."/>
            <person name="Brannstrom I.O."/>
            <person name="Guillou S."/>
            <person name="Cros-Aarteil S."/>
            <person name="Calhoun S."/>
            <person name="Haridas S."/>
            <person name="Kuo A."/>
            <person name="Mondo S."/>
            <person name="Pangilinan J."/>
            <person name="Riley R."/>
            <person name="Labutti K."/>
            <person name="Andreopoulos B."/>
            <person name="Lipzen A."/>
            <person name="Chen C."/>
            <person name="Yanf M."/>
            <person name="Daum C."/>
            <person name="Ng V."/>
            <person name="Clum A."/>
            <person name="Steindorff A."/>
            <person name="Ohm R."/>
            <person name="Martin F."/>
            <person name="Silar P."/>
            <person name="Natvig D."/>
            <person name="Lalanne C."/>
            <person name="Gautier V."/>
            <person name="Ament-Velasquez S.L."/>
            <person name="Kruys A."/>
            <person name="Hutchinson M.I."/>
            <person name="Powell A.J."/>
            <person name="Barry K."/>
            <person name="Miller A.N."/>
            <person name="Grigoriev I.V."/>
            <person name="Debuchy R."/>
            <person name="Gladieux P."/>
            <person name="Thoren M.H."/>
            <person name="Johannesson H."/>
        </authorList>
    </citation>
    <scope>NUCLEOTIDE SEQUENCE</scope>
    <source>
        <strain evidence="2">SMH4607-1</strain>
    </source>
</reference>
<evidence type="ECO:0000313" key="3">
    <source>
        <dbReference type="Proteomes" id="UP001172102"/>
    </source>
</evidence>